<feature type="domain" description="Tetratricopeptide repeat protein 21A/21B fourth ARM" evidence="8">
    <location>
        <begin position="844"/>
        <end position="953"/>
    </location>
</feature>
<dbReference type="SUPFAM" id="SSF48452">
    <property type="entry name" value="TPR-like"/>
    <property type="match status" value="5"/>
</dbReference>
<gene>
    <name evidence="9" type="ORF">OEZ85_008092</name>
</gene>
<dbReference type="Pfam" id="PF13181">
    <property type="entry name" value="TPR_8"/>
    <property type="match status" value="1"/>
</dbReference>
<dbReference type="Pfam" id="PF25063">
    <property type="entry name" value="ARM_TT21_C"/>
    <property type="match status" value="1"/>
</dbReference>
<evidence type="ECO:0000256" key="2">
    <source>
        <dbReference type="ARBA" id="ARBA00022737"/>
    </source>
</evidence>
<evidence type="ECO:0000256" key="3">
    <source>
        <dbReference type="ARBA" id="ARBA00022803"/>
    </source>
</evidence>
<dbReference type="Pfam" id="PF25058">
    <property type="entry name" value="ARM_TT21"/>
    <property type="match status" value="1"/>
</dbReference>
<dbReference type="InterPro" id="IPR056833">
    <property type="entry name" value="ARM_TT21_N"/>
</dbReference>
<proteinExistence type="inferred from homology"/>
<evidence type="ECO:0000259" key="6">
    <source>
        <dbReference type="Pfam" id="PF25063"/>
    </source>
</evidence>
<dbReference type="InterPro" id="IPR056832">
    <property type="entry name" value="ARM_TT21_2nd"/>
</dbReference>
<reference evidence="9 10" key="1">
    <citation type="submission" date="2023-05" db="EMBL/GenBank/DDBJ databases">
        <title>A 100% complete, gapless, phased diploid assembly of the Scenedesmus obliquus UTEX 3031 genome.</title>
        <authorList>
            <person name="Biondi T.C."/>
            <person name="Hanschen E.R."/>
            <person name="Kwon T."/>
            <person name="Eng W."/>
            <person name="Kruse C.P.S."/>
            <person name="Koehler S.I."/>
            <person name="Kunde Y."/>
            <person name="Gleasner C.D."/>
            <person name="You Mak K.T."/>
            <person name="Polle J."/>
            <person name="Hovde B.T."/>
            <person name="Starkenburg S.R."/>
        </authorList>
    </citation>
    <scope>NUCLEOTIDE SEQUENCE [LARGE SCALE GENOMIC DNA]</scope>
    <source>
        <strain evidence="9 10">DOE0152z</strain>
    </source>
</reference>
<evidence type="ECO:0000259" key="4">
    <source>
        <dbReference type="Pfam" id="PF25060"/>
    </source>
</evidence>
<organism evidence="9 10">
    <name type="scientific">Tetradesmus obliquus</name>
    <name type="common">Green alga</name>
    <name type="synonym">Acutodesmus obliquus</name>
    <dbReference type="NCBI Taxonomy" id="3088"/>
    <lineage>
        <taxon>Eukaryota</taxon>
        <taxon>Viridiplantae</taxon>
        <taxon>Chlorophyta</taxon>
        <taxon>core chlorophytes</taxon>
        <taxon>Chlorophyceae</taxon>
        <taxon>CS clade</taxon>
        <taxon>Sphaeropleales</taxon>
        <taxon>Scenedesmaceae</taxon>
        <taxon>Tetradesmus</taxon>
    </lineage>
</organism>
<dbReference type="InterPro" id="IPR056835">
    <property type="entry name" value="ARM_TT21_5th"/>
</dbReference>
<feature type="domain" description="Tetratricopeptide repeat protein 21A/21B fifth ARM repeats" evidence="7">
    <location>
        <begin position="1070"/>
        <end position="1134"/>
    </location>
</feature>
<keyword evidence="3" id="KW-0802">TPR repeat</keyword>
<feature type="domain" description="Tetratricopeptide repeat protein 21A/21B fifth ARM repeats" evidence="7">
    <location>
        <begin position="1168"/>
        <end position="1224"/>
    </location>
</feature>
<dbReference type="SMART" id="SM00028">
    <property type="entry name" value="TPR"/>
    <property type="match status" value="12"/>
</dbReference>
<dbReference type="Pfam" id="PF13432">
    <property type="entry name" value="TPR_16"/>
    <property type="match status" value="1"/>
</dbReference>
<sequence length="1472" mass="157683">MDSRVAAFVHYYAHEGLVHHVQTVCNEVIKQAPSVVLQFWRAYGLLASGATAGAMRELYAVQSHQDVELAATAALLTAHQAAKVVDHDAVAKLSMQLEAAEGSVSGQPGLLLAAYLFYTHSFERACSILERCLQPGQRNDSSVSARLQTLLGFVLLEQHAHEVAELQDARELQMALQLFDGVLQQDLGDLEALLGKARALEASGEARAAWELLSEASLQLPWAVPLLVELARLTLAQQDWEGLADVVGRLQQADGGNVMGLAYTALSTLLLDGNSKATTQQLVDLTTEVQQQEPQNAGLMLRLAAPFSRLAGSDAALLGITLSLAEKALKLQPDNVNMIVEVAMQQLMLDQPAAAVEGFEAALKLDELNMRAALGLAEAHLAAGQLEEAEQQLQFLPELLAASKAAGGLGADAMANSSGRQVFGFAESAQKLGLAGSGQDAVPRRASRVSTDSAGMQLVAGGRSEAVSEPLLLYLRGLLAWKQGKQQEGLQQLQQYLDLQLTVVEDLPYGLAMFEALHAGRVLGLVRLLLGSVGGDPRQPSDPPSPLLANCIRVLEMLARFTHSHPEAQLLGARALFLNGALDAASRKAADILRCNGDNIQAVLLLVGVHVRQGRPAEAMAALEAAVSANFSIREAPLYHVTHAQVLVANERLEDAKKVLEAAMALPGVRTAATPEQAARLAKRGCLPSVHERASIYLLLVEIIGKLNKGQEMPEAKKYLADAVREFTGTREEVRVMVADCEASIASGDVAGALQRLRRVPESSMHYTRARVAMAEIYLKHRQNRAAYVECYLDLVEKTPDYESYCLLAEAFLAIQEPDKAARAYESALALRPKDADVALAAAQALIAAHNYNRAIDYYNRAIRNDPNKVVLQHGLARLLLRLGQTRQATALLDKCLAEHKAGGAGSLETLALDVDTWLLLAKLQQQSGSAEGFTAAQSQALELQRTLIEQLRQSGSAAAGTSGSSAGKGRAGQGVADLLTGLGGGMAAAVGNLTSAKAKAASICFDLAEYHRRHRQFDKAEEAYKACLTHQDKHGAAHLALARLALANGQIEACQTHATALLEDQPDNEDAAIMLAELMAHQDNHESAVLYFQQLLDRKPCHYTALVQLLGLLRRAGKLEDGAKFIAAAEAAAGGQPAPAAAAGGAPRSSVLATPTTLSAASPAPAAAAGNSKANADAGLQYCKGLLQWYLNNPRDALKHFNAARRDAKWSSQALLAMAEIYLNPENHISWASEGGEADGSQPGSAAAVDADTQEAIRAAGTLLQQLRPADMESNKYKVLSAYTLMASKARPDVEAAVGQLLDMANADPSNVPVLLGLAHGFLLLKQTAKARNQLKRVSKLPYKPDEADEFERAWLALADIHIAGGKFDLAQELCSRCLKYNKSCSRAWELLGSIAEREQAYKDAASHFEHAWKLSTQSDQAVGYKLAFNYMKAGRLVDAVSVSQAVLKADPQYPKIRHDVLDKARMGLKP</sequence>
<dbReference type="InterPro" id="IPR040364">
    <property type="entry name" value="TTC21A/TTC21B"/>
</dbReference>
<keyword evidence="10" id="KW-1185">Reference proteome</keyword>
<dbReference type="InterPro" id="IPR056834">
    <property type="entry name" value="ARM_TT21_C"/>
</dbReference>
<evidence type="ECO:0000259" key="8">
    <source>
        <dbReference type="Pfam" id="PF25068"/>
    </source>
</evidence>
<dbReference type="Pfam" id="PF25062">
    <property type="entry name" value="ARM_TT21_N"/>
    <property type="match status" value="1"/>
</dbReference>
<evidence type="ECO:0000259" key="7">
    <source>
        <dbReference type="Pfam" id="PF25064"/>
    </source>
</evidence>
<dbReference type="Pfam" id="PF25060">
    <property type="entry name" value="ARM_TT21_2nd"/>
    <property type="match status" value="2"/>
</dbReference>
<keyword evidence="2" id="KW-0677">Repeat</keyword>
<evidence type="ECO:0000256" key="1">
    <source>
        <dbReference type="ARBA" id="ARBA00010935"/>
    </source>
</evidence>
<dbReference type="InterPro" id="IPR003107">
    <property type="entry name" value="HAT"/>
</dbReference>
<feature type="domain" description="Tetratricopeptide repeat protein 21A/21B second ARM" evidence="4">
    <location>
        <begin position="470"/>
        <end position="614"/>
    </location>
</feature>
<evidence type="ECO:0000313" key="9">
    <source>
        <dbReference type="EMBL" id="WIA08665.1"/>
    </source>
</evidence>
<feature type="domain" description="Tetratricopeptide repeat protein 21A/21B N-terminal ARM repeat" evidence="5">
    <location>
        <begin position="9"/>
        <end position="242"/>
    </location>
</feature>
<protein>
    <submittedName>
        <fullName evidence="9">Uncharacterized protein</fullName>
    </submittedName>
</protein>
<dbReference type="SMART" id="SM00386">
    <property type="entry name" value="HAT"/>
    <property type="match status" value="4"/>
</dbReference>
<dbReference type="InterPro" id="IPR056836">
    <property type="entry name" value="ARM_TT21_4th"/>
</dbReference>
<dbReference type="PANTHER" id="PTHR14699">
    <property type="entry name" value="STI2 PROTEIN-RELATED"/>
    <property type="match status" value="1"/>
</dbReference>
<name>A0ABY8TI33_TETOB</name>
<evidence type="ECO:0000313" key="10">
    <source>
        <dbReference type="Proteomes" id="UP001244341"/>
    </source>
</evidence>
<dbReference type="Gene3D" id="1.25.40.10">
    <property type="entry name" value="Tetratricopeptide repeat domain"/>
    <property type="match status" value="5"/>
</dbReference>
<dbReference type="Proteomes" id="UP001244341">
    <property type="component" value="Chromosome 1b"/>
</dbReference>
<comment type="similarity">
    <text evidence="1">Belongs to the TTC21 family.</text>
</comment>
<dbReference type="InterPro" id="IPR011990">
    <property type="entry name" value="TPR-like_helical_dom_sf"/>
</dbReference>
<evidence type="ECO:0000259" key="5">
    <source>
        <dbReference type="Pfam" id="PF25062"/>
    </source>
</evidence>
<dbReference type="PANTHER" id="PTHR14699:SF0">
    <property type="entry name" value="TETRATRICOPEPTIDE REPEAT PROTEIN 21 HOMOLOG"/>
    <property type="match status" value="1"/>
</dbReference>
<feature type="domain" description="Tetratricopeptide repeat protein 21A/21B C-terminal ARM" evidence="6">
    <location>
        <begin position="1261"/>
        <end position="1467"/>
    </location>
</feature>
<dbReference type="EMBL" id="CP126208">
    <property type="protein sequence ID" value="WIA08665.1"/>
    <property type="molecule type" value="Genomic_DNA"/>
</dbReference>
<dbReference type="Pfam" id="PF25068">
    <property type="entry name" value="ARM_TT21_4th"/>
    <property type="match status" value="1"/>
</dbReference>
<dbReference type="InterPro" id="IPR019734">
    <property type="entry name" value="TPR_rpt"/>
</dbReference>
<accession>A0ABY8TI33</accession>
<dbReference type="Pfam" id="PF25064">
    <property type="entry name" value="ARM_TT21_5th"/>
    <property type="match status" value="2"/>
</dbReference>
<feature type="domain" description="Tetratricopeptide repeat protein 21A/21B second ARM" evidence="4">
    <location>
        <begin position="280"/>
        <end position="401"/>
    </location>
</feature>